<keyword evidence="2" id="KW-1185">Reference proteome</keyword>
<dbReference type="Proteomes" id="UP000516320">
    <property type="component" value="Chromosome"/>
</dbReference>
<dbReference type="InterPro" id="IPR021949">
    <property type="entry name" value="DUF3566_TM"/>
</dbReference>
<sequence>MAARELILVRISPQSAFRVALAMSLVGLVAWVLATTILYFVLDLVGVWDKFNSVVSGVGGDQVISFGMALAMSTLIGAIGAIATTILAPLLAIIYNSLVELIGGLIVTFHSGH</sequence>
<dbReference type="RefSeq" id="WP_187974664.1">
    <property type="nucleotide sequence ID" value="NZ_CP046884.1"/>
</dbReference>
<name>A0A7H0SKY4_9CORY</name>
<accession>A0A7H0SKY4</accession>
<protein>
    <submittedName>
        <fullName evidence="1">DUF3566 domain-containing protein</fullName>
    </submittedName>
</protein>
<dbReference type="AlphaFoldDB" id="A0A7H0SKY4"/>
<dbReference type="EMBL" id="CP046884">
    <property type="protein sequence ID" value="QNQ89209.1"/>
    <property type="molecule type" value="Genomic_DNA"/>
</dbReference>
<organism evidence="1 2">
    <name type="scientific">Corynebacterium poyangense</name>
    <dbReference type="NCBI Taxonomy" id="2684405"/>
    <lineage>
        <taxon>Bacteria</taxon>
        <taxon>Bacillati</taxon>
        <taxon>Actinomycetota</taxon>
        <taxon>Actinomycetes</taxon>
        <taxon>Mycobacteriales</taxon>
        <taxon>Corynebacteriaceae</taxon>
        <taxon>Corynebacterium</taxon>
    </lineage>
</organism>
<proteinExistence type="predicted"/>
<dbReference type="KEGG" id="cpoy:GP475_00100"/>
<evidence type="ECO:0000313" key="2">
    <source>
        <dbReference type="Proteomes" id="UP000516320"/>
    </source>
</evidence>
<dbReference type="Pfam" id="PF12089">
    <property type="entry name" value="DUF3566"/>
    <property type="match status" value="1"/>
</dbReference>
<gene>
    <name evidence="1" type="ORF">GP475_00100</name>
</gene>
<evidence type="ECO:0000313" key="1">
    <source>
        <dbReference type="EMBL" id="QNQ89209.1"/>
    </source>
</evidence>
<reference evidence="1 2" key="1">
    <citation type="submission" date="2019-12" db="EMBL/GenBank/DDBJ databases">
        <title>Corynebacterium sp. nov., isolated from feces of the Anser Albifrons in China.</title>
        <authorList>
            <person name="Liu Q."/>
        </authorList>
    </citation>
    <scope>NUCLEOTIDE SEQUENCE [LARGE SCALE GENOMIC DNA]</scope>
    <source>
        <strain evidence="1 2">4H37-19</strain>
    </source>
</reference>